<dbReference type="SUPFAM" id="SSF48403">
    <property type="entry name" value="Ankyrin repeat"/>
    <property type="match status" value="1"/>
</dbReference>
<dbReference type="InterPro" id="IPR036770">
    <property type="entry name" value="Ankyrin_rpt-contain_sf"/>
</dbReference>
<dbReference type="Proteomes" id="UP001446871">
    <property type="component" value="Unassembled WGS sequence"/>
</dbReference>
<evidence type="ECO:0000256" key="4">
    <source>
        <dbReference type="PROSITE-ProRule" id="PRU00023"/>
    </source>
</evidence>
<dbReference type="SMART" id="SM00248">
    <property type="entry name" value="ANK"/>
    <property type="match status" value="2"/>
</dbReference>
<evidence type="ECO:0000256" key="2">
    <source>
        <dbReference type="ARBA" id="ARBA00022737"/>
    </source>
</evidence>
<organism evidence="5 6">
    <name type="scientific">Apiospora saccharicola</name>
    <dbReference type="NCBI Taxonomy" id="335842"/>
    <lineage>
        <taxon>Eukaryota</taxon>
        <taxon>Fungi</taxon>
        <taxon>Dikarya</taxon>
        <taxon>Ascomycota</taxon>
        <taxon>Pezizomycotina</taxon>
        <taxon>Sordariomycetes</taxon>
        <taxon>Xylariomycetidae</taxon>
        <taxon>Amphisphaeriales</taxon>
        <taxon>Apiosporaceae</taxon>
        <taxon>Apiospora</taxon>
    </lineage>
</organism>
<dbReference type="PANTHER" id="PTHR24161:SF85">
    <property type="entry name" value="PALMITOYLTRANSFERASE HIP14"/>
    <property type="match status" value="1"/>
</dbReference>
<accession>A0ABR1VNX2</accession>
<protein>
    <recommendedName>
        <fullName evidence="1">protein S-acyltransferase</fullName>
        <ecNumber evidence="1">2.3.1.225</ecNumber>
    </recommendedName>
</protein>
<sequence>MELLSLPGEILHLILVQAVLCRGLKRALRLRLVCKTFDKIVYYPALFESHLLDHEHLRRRHCRGPVYTCNTHDHGVAKLWHDYLVYRVLRERDPAIGRFVELRELAQTIVDEAPPQRPLDADEWDLRHVVDILCWFALESGVKAPGGPYENWRREEATDLDKLRKTTAHHSPSESRRLSLLAAATLFDLGPLVTALLAEGHSPRQHCHLLPPATQLAAQTGNVALLDLFLAHAPPPPSGTGWGFEAYAVYGAAARGDLEVMRRCFPAAPQEFVGSCYGFVTWRHDASKALPKARRVTTNPEVYEYLTNAWSPGLRTGGTPWYADLVSHAGRGNVDMVKYLLDVQGLPVDEKNGEELESALERASIVGEGADPDFTGHALWGAVPLRMAASGGHVSIVRKLLDHGARLENSSGGPGGGLEMDAMHWAFLLEQPEMIALLLEHGATIRKGEGLATTLLHLGYESMLDVARKQHGLEPNPVSYGLRLRWIDWPENAHMKANIRGRPWLAI</sequence>
<dbReference type="PANTHER" id="PTHR24161">
    <property type="entry name" value="ANK_REP_REGION DOMAIN-CONTAINING PROTEIN-RELATED"/>
    <property type="match status" value="1"/>
</dbReference>
<comment type="caution">
    <text evidence="5">The sequence shown here is derived from an EMBL/GenBank/DDBJ whole genome shotgun (WGS) entry which is preliminary data.</text>
</comment>
<proteinExistence type="predicted"/>
<dbReference type="Pfam" id="PF12796">
    <property type="entry name" value="Ank_2"/>
    <property type="match status" value="1"/>
</dbReference>
<reference evidence="5 6" key="1">
    <citation type="submission" date="2023-01" db="EMBL/GenBank/DDBJ databases">
        <title>Analysis of 21 Apiospora genomes using comparative genomics revels a genus with tremendous synthesis potential of carbohydrate active enzymes and secondary metabolites.</title>
        <authorList>
            <person name="Sorensen T."/>
        </authorList>
    </citation>
    <scope>NUCLEOTIDE SEQUENCE [LARGE SCALE GENOMIC DNA]</scope>
    <source>
        <strain evidence="5 6">CBS 83171</strain>
    </source>
</reference>
<dbReference type="InterPro" id="IPR002110">
    <property type="entry name" value="Ankyrin_rpt"/>
</dbReference>
<name>A0ABR1VNX2_9PEZI</name>
<dbReference type="Gene3D" id="1.25.40.20">
    <property type="entry name" value="Ankyrin repeat-containing domain"/>
    <property type="match status" value="1"/>
</dbReference>
<dbReference type="PROSITE" id="PS50088">
    <property type="entry name" value="ANK_REPEAT"/>
    <property type="match status" value="1"/>
</dbReference>
<evidence type="ECO:0000256" key="3">
    <source>
        <dbReference type="ARBA" id="ARBA00023043"/>
    </source>
</evidence>
<evidence type="ECO:0000313" key="5">
    <source>
        <dbReference type="EMBL" id="KAK8071553.1"/>
    </source>
</evidence>
<keyword evidence="3 4" id="KW-0040">ANK repeat</keyword>
<evidence type="ECO:0000256" key="1">
    <source>
        <dbReference type="ARBA" id="ARBA00012210"/>
    </source>
</evidence>
<keyword evidence="2" id="KW-0677">Repeat</keyword>
<keyword evidence="6" id="KW-1185">Reference proteome</keyword>
<dbReference type="PROSITE" id="PS50297">
    <property type="entry name" value="ANK_REP_REGION"/>
    <property type="match status" value="1"/>
</dbReference>
<feature type="repeat" description="ANK" evidence="4">
    <location>
        <begin position="380"/>
        <end position="412"/>
    </location>
</feature>
<dbReference type="EC" id="2.3.1.225" evidence="1"/>
<gene>
    <name evidence="5" type="ORF">PG996_004901</name>
</gene>
<evidence type="ECO:0000313" key="6">
    <source>
        <dbReference type="Proteomes" id="UP001446871"/>
    </source>
</evidence>
<dbReference type="EMBL" id="JAQQWM010000003">
    <property type="protein sequence ID" value="KAK8071553.1"/>
    <property type="molecule type" value="Genomic_DNA"/>
</dbReference>